<protein>
    <submittedName>
        <fullName evidence="1">Tol biopolymer transport system component</fullName>
    </submittedName>
</protein>
<evidence type="ECO:0000313" key="2">
    <source>
        <dbReference type="Proteomes" id="UP000730739"/>
    </source>
</evidence>
<dbReference type="InterPro" id="IPR011659">
    <property type="entry name" value="WD40"/>
</dbReference>
<dbReference type="Proteomes" id="UP000730739">
    <property type="component" value="Unassembled WGS sequence"/>
</dbReference>
<comment type="caution">
    <text evidence="1">The sequence shown here is derived from an EMBL/GenBank/DDBJ whole genome shotgun (WGS) entry which is preliminary data.</text>
</comment>
<accession>A0ABS4QX97</accession>
<dbReference type="Pfam" id="PF07676">
    <property type="entry name" value="PD40"/>
    <property type="match status" value="1"/>
</dbReference>
<evidence type="ECO:0000313" key="1">
    <source>
        <dbReference type="EMBL" id="MBP2235273.1"/>
    </source>
</evidence>
<keyword evidence="2" id="KW-1185">Reference proteome</keyword>
<gene>
    <name evidence="1" type="ORF">J2Z31_001765</name>
</gene>
<reference evidence="1 2" key="1">
    <citation type="submission" date="2021-03" db="EMBL/GenBank/DDBJ databases">
        <title>Genomic Encyclopedia of Type Strains, Phase IV (KMG-IV): sequencing the most valuable type-strain genomes for metagenomic binning, comparative biology and taxonomic classification.</title>
        <authorList>
            <person name="Goeker M."/>
        </authorList>
    </citation>
    <scope>NUCLEOTIDE SEQUENCE [LARGE SCALE GENOMIC DNA]</scope>
    <source>
        <strain evidence="1 2">DSM 13372</strain>
    </source>
</reference>
<dbReference type="EMBL" id="JAGILA010000002">
    <property type="protein sequence ID" value="MBP2235273.1"/>
    <property type="molecule type" value="Genomic_DNA"/>
</dbReference>
<name>A0ABS4QX97_9HYPH</name>
<dbReference type="RefSeq" id="WP_209601503.1">
    <property type="nucleotide sequence ID" value="NZ_JAGILA010000002.1"/>
</dbReference>
<organism evidence="1 2">
    <name type="scientific">Sinorhizobium kostiense</name>
    <dbReference type="NCBI Taxonomy" id="76747"/>
    <lineage>
        <taxon>Bacteria</taxon>
        <taxon>Pseudomonadati</taxon>
        <taxon>Pseudomonadota</taxon>
        <taxon>Alphaproteobacteria</taxon>
        <taxon>Hyphomicrobiales</taxon>
        <taxon>Rhizobiaceae</taxon>
        <taxon>Sinorhizobium/Ensifer group</taxon>
        <taxon>Sinorhizobium</taxon>
    </lineage>
</organism>
<proteinExistence type="predicted"/>
<sequence>MASETFSVYDRQLATTTRVNVDSAGGQANDRSSFPAISADGRYIAFISDASNLVAGDTNGQTDTFVADGLTQGWWVA</sequence>